<dbReference type="GO" id="GO:0015074">
    <property type="term" value="P:DNA integration"/>
    <property type="evidence" value="ECO:0007669"/>
    <property type="project" value="InterPro"/>
</dbReference>
<evidence type="ECO:0000259" key="14">
    <source>
        <dbReference type="PROSITE" id="PS50878"/>
    </source>
</evidence>
<proteinExistence type="predicted"/>
<feature type="domain" description="Reverse transcriptase" evidence="14">
    <location>
        <begin position="551"/>
        <end position="729"/>
    </location>
</feature>
<dbReference type="GO" id="GO:0003677">
    <property type="term" value="F:DNA binding"/>
    <property type="evidence" value="ECO:0007669"/>
    <property type="project" value="UniProtKB-KW"/>
</dbReference>
<dbReference type="CDD" id="cd09274">
    <property type="entry name" value="RNase_HI_RT_Ty3"/>
    <property type="match status" value="1"/>
</dbReference>
<evidence type="ECO:0000256" key="8">
    <source>
        <dbReference type="ARBA" id="ARBA00022918"/>
    </source>
</evidence>
<dbReference type="CDD" id="cd01647">
    <property type="entry name" value="RT_LTR"/>
    <property type="match status" value="1"/>
</dbReference>
<dbReference type="FunFam" id="1.10.340.70:FF:000003">
    <property type="entry name" value="Protein CBG25708"/>
    <property type="match status" value="1"/>
</dbReference>
<name>A0A914W9B3_9BILA</name>
<dbReference type="PROSITE" id="PS50994">
    <property type="entry name" value="INTEGRASE"/>
    <property type="match status" value="1"/>
</dbReference>
<dbReference type="EC" id="2.7.7.49" evidence="1"/>
<dbReference type="InterPro" id="IPR043128">
    <property type="entry name" value="Rev_trsase/Diguanyl_cyclase"/>
</dbReference>
<accession>A0A914W9B3</accession>
<keyword evidence="9" id="KW-0238">DNA-binding</keyword>
<evidence type="ECO:0000256" key="4">
    <source>
        <dbReference type="ARBA" id="ARBA00022695"/>
    </source>
</evidence>
<dbReference type="Proteomes" id="UP000887566">
    <property type="component" value="Unplaced"/>
</dbReference>
<dbReference type="InterPro" id="IPR021109">
    <property type="entry name" value="Peptidase_aspartic_dom_sf"/>
</dbReference>
<evidence type="ECO:0000256" key="9">
    <source>
        <dbReference type="ARBA" id="ARBA00023125"/>
    </source>
</evidence>
<dbReference type="InterPro" id="IPR001878">
    <property type="entry name" value="Znf_CCHC"/>
</dbReference>
<dbReference type="Pfam" id="PF23309">
    <property type="entry name" value="DUF7083"/>
    <property type="match status" value="1"/>
</dbReference>
<feature type="domain" description="CCHC-type" evidence="13">
    <location>
        <begin position="310"/>
        <end position="325"/>
    </location>
</feature>
<dbReference type="GO" id="GO:0042575">
    <property type="term" value="C:DNA polymerase complex"/>
    <property type="evidence" value="ECO:0007669"/>
    <property type="project" value="UniProtKB-ARBA"/>
</dbReference>
<dbReference type="Gene3D" id="3.30.420.10">
    <property type="entry name" value="Ribonuclease H-like superfamily/Ribonuclease H"/>
    <property type="match status" value="1"/>
</dbReference>
<evidence type="ECO:0000256" key="12">
    <source>
        <dbReference type="SAM" id="MobiDB-lite"/>
    </source>
</evidence>
<feature type="region of interest" description="Disordered" evidence="12">
    <location>
        <begin position="1389"/>
        <end position="1464"/>
    </location>
</feature>
<protein>
    <recommendedName>
        <fullName evidence="1">RNA-directed DNA polymerase</fullName>
        <ecNumber evidence="1">2.7.7.49</ecNumber>
    </recommendedName>
</protein>
<keyword evidence="6" id="KW-0064">Aspartyl protease</keyword>
<feature type="compositionally biased region" description="Basic and acidic residues" evidence="12">
    <location>
        <begin position="1415"/>
        <end position="1428"/>
    </location>
</feature>
<evidence type="ECO:0000256" key="10">
    <source>
        <dbReference type="ARBA" id="ARBA00023268"/>
    </source>
</evidence>
<dbReference type="InterPro" id="IPR000477">
    <property type="entry name" value="RT_dom"/>
</dbReference>
<evidence type="ECO:0000259" key="15">
    <source>
        <dbReference type="PROSITE" id="PS50994"/>
    </source>
</evidence>
<dbReference type="SUPFAM" id="SSF50630">
    <property type="entry name" value="Acid proteases"/>
    <property type="match status" value="1"/>
</dbReference>
<dbReference type="InterPro" id="IPR043502">
    <property type="entry name" value="DNA/RNA_pol_sf"/>
</dbReference>
<dbReference type="InterPro" id="IPR012337">
    <property type="entry name" value="RNaseH-like_sf"/>
</dbReference>
<dbReference type="SUPFAM" id="SSF57756">
    <property type="entry name" value="Retrovirus zinc finger-like domains"/>
    <property type="match status" value="1"/>
</dbReference>
<dbReference type="InterPro" id="IPR041588">
    <property type="entry name" value="Integrase_H2C2"/>
</dbReference>
<evidence type="ECO:0000259" key="13">
    <source>
        <dbReference type="PROSITE" id="PS50158"/>
    </source>
</evidence>
<keyword evidence="11" id="KW-0862">Zinc</keyword>
<reference evidence="17" key="1">
    <citation type="submission" date="2022-11" db="UniProtKB">
        <authorList>
            <consortium name="WormBaseParasite"/>
        </authorList>
    </citation>
    <scope>IDENTIFICATION</scope>
</reference>
<dbReference type="SUPFAM" id="SSF53098">
    <property type="entry name" value="Ribonuclease H-like"/>
    <property type="match status" value="1"/>
</dbReference>
<dbReference type="InterPro" id="IPR036875">
    <property type="entry name" value="Znf_CCHC_sf"/>
</dbReference>
<dbReference type="InterPro" id="IPR036397">
    <property type="entry name" value="RNaseH_sf"/>
</dbReference>
<keyword evidence="7" id="KW-0255">Endonuclease</keyword>
<dbReference type="GO" id="GO:0003964">
    <property type="term" value="F:RNA-directed DNA polymerase activity"/>
    <property type="evidence" value="ECO:0007669"/>
    <property type="project" value="UniProtKB-KW"/>
</dbReference>
<feature type="region of interest" description="Disordered" evidence="12">
    <location>
        <begin position="270"/>
        <end position="303"/>
    </location>
</feature>
<dbReference type="FunFam" id="3.30.70.270:FF:000020">
    <property type="entry name" value="Transposon Tf2-6 polyprotein-like Protein"/>
    <property type="match status" value="1"/>
</dbReference>
<evidence type="ECO:0000313" key="16">
    <source>
        <dbReference type="Proteomes" id="UP000887566"/>
    </source>
</evidence>
<keyword evidence="7" id="KW-0378">Hydrolase</keyword>
<feature type="compositionally biased region" description="Basic residues" evidence="12">
    <location>
        <begin position="270"/>
        <end position="280"/>
    </location>
</feature>
<dbReference type="Pfam" id="PF17921">
    <property type="entry name" value="Integrase_H2C2"/>
    <property type="match status" value="1"/>
</dbReference>
<feature type="compositionally biased region" description="Basic and acidic residues" evidence="12">
    <location>
        <begin position="1452"/>
        <end position="1464"/>
    </location>
</feature>
<dbReference type="SMART" id="SM00343">
    <property type="entry name" value="ZnF_C2HC"/>
    <property type="match status" value="2"/>
</dbReference>
<dbReference type="Gene3D" id="3.30.70.270">
    <property type="match status" value="2"/>
</dbReference>
<dbReference type="WBParaSite" id="PSAMB.scaffold3381size18516.g21238.t1">
    <property type="protein sequence ID" value="PSAMB.scaffold3381size18516.g21238.t1"/>
    <property type="gene ID" value="PSAMB.scaffold3381size18516.g21238"/>
</dbReference>
<dbReference type="GO" id="GO:0008270">
    <property type="term" value="F:zinc ion binding"/>
    <property type="evidence" value="ECO:0007669"/>
    <property type="project" value="UniProtKB-KW"/>
</dbReference>
<dbReference type="FunFam" id="3.30.420.10:FF:000131">
    <property type="entry name" value="Protein CBG26278"/>
    <property type="match status" value="1"/>
</dbReference>
<dbReference type="InterPro" id="IPR001584">
    <property type="entry name" value="Integrase_cat-core"/>
</dbReference>
<evidence type="ECO:0000256" key="3">
    <source>
        <dbReference type="ARBA" id="ARBA00022679"/>
    </source>
</evidence>
<evidence type="ECO:0000256" key="2">
    <source>
        <dbReference type="ARBA" id="ARBA00022670"/>
    </source>
</evidence>
<feature type="compositionally biased region" description="Low complexity" evidence="12">
    <location>
        <begin position="1400"/>
        <end position="1414"/>
    </location>
</feature>
<keyword evidence="5" id="KW-0540">Nuclease</keyword>
<keyword evidence="3" id="KW-0808">Transferase</keyword>
<keyword evidence="10" id="KW-0511">Multifunctional enzyme</keyword>
<evidence type="ECO:0000256" key="5">
    <source>
        <dbReference type="ARBA" id="ARBA00022722"/>
    </source>
</evidence>
<keyword evidence="11" id="KW-0479">Metal-binding</keyword>
<dbReference type="Pfam" id="PF17919">
    <property type="entry name" value="RT_RNaseH_2"/>
    <property type="match status" value="1"/>
</dbReference>
<evidence type="ECO:0000256" key="7">
    <source>
        <dbReference type="ARBA" id="ARBA00022759"/>
    </source>
</evidence>
<dbReference type="PROSITE" id="PS50158">
    <property type="entry name" value="ZF_CCHC"/>
    <property type="match status" value="1"/>
</dbReference>
<organism evidence="16 17">
    <name type="scientific">Plectus sambesii</name>
    <dbReference type="NCBI Taxonomy" id="2011161"/>
    <lineage>
        <taxon>Eukaryota</taxon>
        <taxon>Metazoa</taxon>
        <taxon>Ecdysozoa</taxon>
        <taxon>Nematoda</taxon>
        <taxon>Chromadorea</taxon>
        <taxon>Plectida</taxon>
        <taxon>Plectina</taxon>
        <taxon>Plectoidea</taxon>
        <taxon>Plectidae</taxon>
        <taxon>Plectus</taxon>
    </lineage>
</organism>
<dbReference type="InterPro" id="IPR055510">
    <property type="entry name" value="DUF7083"/>
</dbReference>
<keyword evidence="11" id="KW-0863">Zinc-finger</keyword>
<dbReference type="InterPro" id="IPR050951">
    <property type="entry name" value="Retrovirus_Pol_polyprotein"/>
</dbReference>
<evidence type="ECO:0000256" key="6">
    <source>
        <dbReference type="ARBA" id="ARBA00022750"/>
    </source>
</evidence>
<dbReference type="Pfam" id="PF00665">
    <property type="entry name" value="rve"/>
    <property type="match status" value="1"/>
</dbReference>
<evidence type="ECO:0000313" key="17">
    <source>
        <dbReference type="WBParaSite" id="PSAMB.scaffold3381size18516.g21238.t1"/>
    </source>
</evidence>
<dbReference type="Pfam" id="PF00078">
    <property type="entry name" value="RVT_1"/>
    <property type="match status" value="1"/>
</dbReference>
<keyword evidence="2" id="KW-0645">Protease</keyword>
<sequence>MEQLVELLRRQLDASEKRADERAAAEAKREAIRKAEYDLTTQALLAKIEALSAPRTGGGSTTPVNAASEKELIMQSLSQRIAEFVFDPDADVTFDNWYRRVEATLNVDGASLDEKSRIRLLISKLHTTAFTRYANHVLPQTPWEIGFDESVKLLTELFDKPLSLFHLRYRCLKLVKDDADDMLTYTGIVNRHCEQFKLNELTIDQFKCLVFACGLQSKTDAQVRTKILQHMESKHDMTLREAGQMCVQYTKLQEDSQMIQGAGVVKAIKHQPKRSAHFKKNSSGPQAGGRGTSGSTSTTSVTKRKPPGLCWNCGDATHFNADCPSKQNKCRTCGVVGHKDGHCEQRKGRPQAKSVKQIIINWTDTTHDAERNYATVVIQGVEVRLQADNGSDATIISQEDWKKMRKPTLTPCPDAKAVNGTPLRLYGYFHTKFHCTLSPRGGAGTCYVSDAVRIMGRSWLNQAVPEHLQGLKLICASIAQSTTVPAVDSTSTIAALKSQFPNVFLPGLGRCTKTKAVLQLKLDATPVFRRCRPVPHAAIADVEAELDRLVDKGVLSGTNYSDWAAPVVVVKKSDGRIRLCADYLTGLNDSLHLHQYPLPIPEDIFSTLNGGRFFSQIDFSEAYLQIEMEEESKKLLTIATHRGLYNFNRLPFSVKSAPGIFQQVVDTMLAGIKGATAYLDDIIIVGKDAADHWKNLQQVFERIAEFGFRVNLEKCNFFRTEIHYLGFIIDAQGRRLDPAKIASIVAMPSPTDVSTLRSFLGMLSYYGNFVDEMRRIRAPLDALLKKDTVWKWTPDCQKAVDRAKEVLQSDLLLTHYDPTIDLVVAGDASNYGIGAVILHRFADGTEKAIAHASRSLTAAERNYAQIEKEGLALVFAIKKFHKYLHGRRFLLQTDHKPLLAIFGSHKGIPVYTANRLQRWATMLLGYDFAIEYQKTIDFGQADALSRLIAAHPRTTTTEDVVVATSRVMTSYKAPDSTTDFGGDDDSIEMDVCAILQDQIRHLPLRVKQIQEETAVDVVLKVVTQAVKTDRWPISVRGSPLWTFHNRRAGLSIVNDCLMFADRVVIPEKLQKHVLRQLHAGHPGTVRMKMLARSHVYWPNIDTNIDQLVKSCTNCASVAKSPLKAPLQSWPKPTQPWDRVHADYAGPLNGRWYLVVVDAFSKWVEILESTSTTTDVTINSLNKLFTSFGMPRTLITNNGTQFTSHRFIDFCRRNGIDHIRSPPFHPQSNGQAERFVDTFKRSIAKFQGEGTPAETLQKFLFANRSTPSTAVQGGKTPAELFLGRPLRTTLDLLNPKKEPLQGSKDAAMESQYNRHHGAKRRHLTIGDLVYARDYSTPAKPAWTPGRIVKRTGRVTFVIDADGTLLTRHANQLRLRLEPDASPNDLDDLFDAFDLMPPSINPRPTRQQQQDITPQPIDDHRPPQQTEVRRLPQPTDARQPSPPRRSTRTRREPKRLDVDPRRPSYL</sequence>
<dbReference type="Gene3D" id="1.10.340.70">
    <property type="match status" value="1"/>
</dbReference>
<dbReference type="PANTHER" id="PTHR37984:SF5">
    <property type="entry name" value="PROTEIN NYNRIN-LIKE"/>
    <property type="match status" value="1"/>
</dbReference>
<dbReference type="InterPro" id="IPR041577">
    <property type="entry name" value="RT_RNaseH_2"/>
</dbReference>
<dbReference type="SUPFAM" id="SSF56672">
    <property type="entry name" value="DNA/RNA polymerases"/>
    <property type="match status" value="1"/>
</dbReference>
<keyword evidence="16" id="KW-1185">Reference proteome</keyword>
<keyword evidence="4" id="KW-0548">Nucleotidyltransferase</keyword>
<dbReference type="PANTHER" id="PTHR37984">
    <property type="entry name" value="PROTEIN CBG26694"/>
    <property type="match status" value="1"/>
</dbReference>
<dbReference type="GO" id="GO:0006508">
    <property type="term" value="P:proteolysis"/>
    <property type="evidence" value="ECO:0007669"/>
    <property type="project" value="UniProtKB-KW"/>
</dbReference>
<dbReference type="GO" id="GO:0004519">
    <property type="term" value="F:endonuclease activity"/>
    <property type="evidence" value="ECO:0007669"/>
    <property type="project" value="UniProtKB-KW"/>
</dbReference>
<dbReference type="FunFam" id="3.10.20.370:FF:000001">
    <property type="entry name" value="Retrovirus-related Pol polyprotein from transposon 17.6-like protein"/>
    <property type="match status" value="1"/>
</dbReference>
<dbReference type="GO" id="GO:0004190">
    <property type="term" value="F:aspartic-type endopeptidase activity"/>
    <property type="evidence" value="ECO:0007669"/>
    <property type="project" value="UniProtKB-KW"/>
</dbReference>
<dbReference type="Gene3D" id="3.10.10.10">
    <property type="entry name" value="HIV Type 1 Reverse Transcriptase, subunit A, domain 1"/>
    <property type="match status" value="1"/>
</dbReference>
<dbReference type="GO" id="GO:0019899">
    <property type="term" value="F:enzyme binding"/>
    <property type="evidence" value="ECO:0007669"/>
    <property type="project" value="UniProtKB-ARBA"/>
</dbReference>
<dbReference type="PROSITE" id="PS50878">
    <property type="entry name" value="RT_POL"/>
    <property type="match status" value="1"/>
</dbReference>
<evidence type="ECO:0000256" key="1">
    <source>
        <dbReference type="ARBA" id="ARBA00012493"/>
    </source>
</evidence>
<evidence type="ECO:0000256" key="11">
    <source>
        <dbReference type="PROSITE-ProRule" id="PRU00047"/>
    </source>
</evidence>
<dbReference type="Gene3D" id="4.10.60.10">
    <property type="entry name" value="Zinc finger, CCHC-type"/>
    <property type="match status" value="1"/>
</dbReference>
<keyword evidence="8" id="KW-0695">RNA-directed DNA polymerase</keyword>
<feature type="domain" description="Integrase catalytic" evidence="15">
    <location>
        <begin position="1131"/>
        <end position="1284"/>
    </location>
</feature>